<dbReference type="PROSITE" id="PS51294">
    <property type="entry name" value="HTH_MYB"/>
    <property type="match status" value="1"/>
</dbReference>
<dbReference type="Pfam" id="PF00249">
    <property type="entry name" value="Myb_DNA-binding"/>
    <property type="match status" value="1"/>
</dbReference>
<dbReference type="GO" id="GO:0005634">
    <property type="term" value="C:nucleus"/>
    <property type="evidence" value="ECO:0007669"/>
    <property type="project" value="UniProtKB-SubCell"/>
</dbReference>
<name>A0A317Y3Q1_MAIZE</name>
<feature type="region of interest" description="Disordered" evidence="6">
    <location>
        <begin position="343"/>
        <end position="393"/>
    </location>
</feature>
<evidence type="ECO:0000256" key="6">
    <source>
        <dbReference type="SAM" id="MobiDB-lite"/>
    </source>
</evidence>
<evidence type="ECO:0000256" key="2">
    <source>
        <dbReference type="ARBA" id="ARBA00023015"/>
    </source>
</evidence>
<keyword evidence="3" id="KW-0238">DNA-binding</keyword>
<accession>A0A317Y3Q1</accession>
<dbReference type="Proteomes" id="UP000251960">
    <property type="component" value="Chromosome 1"/>
</dbReference>
<dbReference type="AlphaFoldDB" id="A0A317Y3Q1"/>
<evidence type="ECO:0000256" key="4">
    <source>
        <dbReference type="ARBA" id="ARBA00023163"/>
    </source>
</evidence>
<dbReference type="NCBIfam" id="TIGR01557">
    <property type="entry name" value="myb_SHAQKYF"/>
    <property type="match status" value="1"/>
</dbReference>
<dbReference type="Pfam" id="PF26575">
    <property type="entry name" value="HHO5_N"/>
    <property type="match status" value="1"/>
</dbReference>
<evidence type="ECO:0000259" key="7">
    <source>
        <dbReference type="PROSITE" id="PS51294"/>
    </source>
</evidence>
<dbReference type="PANTHER" id="PTHR31003">
    <property type="entry name" value="MYB FAMILY TRANSCRIPTION FACTOR"/>
    <property type="match status" value="1"/>
</dbReference>
<dbReference type="ExpressionAtlas" id="A0A317Y3Q1">
    <property type="expression patterns" value="baseline and differential"/>
</dbReference>
<keyword evidence="2" id="KW-0805">Transcription regulation</keyword>
<feature type="compositionally biased region" description="Basic and acidic residues" evidence="6">
    <location>
        <begin position="163"/>
        <end position="175"/>
    </location>
</feature>
<feature type="region of interest" description="Disordered" evidence="6">
    <location>
        <begin position="162"/>
        <end position="187"/>
    </location>
</feature>
<dbReference type="SUPFAM" id="SSF46689">
    <property type="entry name" value="Homeodomain-like"/>
    <property type="match status" value="1"/>
</dbReference>
<reference evidence="8" key="1">
    <citation type="journal article" date="2018" name="Nat. Genet.">
        <title>Extensive intraspecific gene order and gene structural variations between Mo17 and other maize genomes.</title>
        <authorList>
            <person name="Sun S."/>
            <person name="Zhou Y."/>
            <person name="Chen J."/>
            <person name="Shi J."/>
            <person name="Zhao H."/>
            <person name="Zhao H."/>
            <person name="Song W."/>
            <person name="Zhang M."/>
            <person name="Cui Y."/>
            <person name="Dong X."/>
            <person name="Liu H."/>
            <person name="Ma X."/>
            <person name="Jiao Y."/>
            <person name="Wang B."/>
            <person name="Wei X."/>
            <person name="Stein J.C."/>
            <person name="Glaubitz J.C."/>
            <person name="Lu F."/>
            <person name="Yu G."/>
            <person name="Liang C."/>
            <person name="Fengler K."/>
            <person name="Li B."/>
            <person name="Rafalski A."/>
            <person name="Schnable P.S."/>
            <person name="Ware D.H."/>
            <person name="Buckler E.S."/>
            <person name="Lai J."/>
        </authorList>
    </citation>
    <scope>NUCLEOTIDE SEQUENCE [LARGE SCALE GENOMIC DNA]</scope>
    <source>
        <tissue evidence="8">Seedling</tissue>
    </source>
</reference>
<evidence type="ECO:0000256" key="3">
    <source>
        <dbReference type="ARBA" id="ARBA00023125"/>
    </source>
</evidence>
<feature type="domain" description="HTH myb-type" evidence="7">
    <location>
        <begin position="262"/>
        <end position="322"/>
    </location>
</feature>
<gene>
    <name evidence="8" type="ORF">Zm00014a_002957</name>
</gene>
<dbReference type="InterPro" id="IPR058673">
    <property type="entry name" value="HHO5-like_N"/>
</dbReference>
<protein>
    <submittedName>
        <fullName evidence="8">Transcription factor HHO3</fullName>
    </submittedName>
</protein>
<dbReference type="GO" id="GO:0003700">
    <property type="term" value="F:DNA-binding transcription factor activity"/>
    <property type="evidence" value="ECO:0007669"/>
    <property type="project" value="InterPro"/>
</dbReference>
<dbReference type="InterPro" id="IPR044787">
    <property type="entry name" value="HHO5-like"/>
</dbReference>
<comment type="subcellular location">
    <subcellularLocation>
        <location evidence="1">Nucleus</location>
    </subcellularLocation>
</comment>
<proteinExistence type="predicted"/>
<dbReference type="Gene3D" id="1.10.10.60">
    <property type="entry name" value="Homeodomain-like"/>
    <property type="match status" value="1"/>
</dbReference>
<dbReference type="FunFam" id="1.10.10.60:FF:000002">
    <property type="entry name" value="Myb family transcription factor"/>
    <property type="match status" value="1"/>
</dbReference>
<dbReference type="InterPro" id="IPR001005">
    <property type="entry name" value="SANT/Myb"/>
</dbReference>
<dbReference type="PANTHER" id="PTHR31003:SF3">
    <property type="entry name" value="HOMEODOMAIN-LIKE SUPERFAMILY PROTEIN-RELATED"/>
    <property type="match status" value="1"/>
</dbReference>
<evidence type="ECO:0000256" key="1">
    <source>
        <dbReference type="ARBA" id="ARBA00004123"/>
    </source>
</evidence>
<organism evidence="8">
    <name type="scientific">Zea mays</name>
    <name type="common">Maize</name>
    <dbReference type="NCBI Taxonomy" id="4577"/>
    <lineage>
        <taxon>Eukaryota</taxon>
        <taxon>Viridiplantae</taxon>
        <taxon>Streptophyta</taxon>
        <taxon>Embryophyta</taxon>
        <taxon>Tracheophyta</taxon>
        <taxon>Spermatophyta</taxon>
        <taxon>Magnoliopsida</taxon>
        <taxon>Liliopsida</taxon>
        <taxon>Poales</taxon>
        <taxon>Poaceae</taxon>
        <taxon>PACMAD clade</taxon>
        <taxon>Panicoideae</taxon>
        <taxon>Andropogonodae</taxon>
        <taxon>Andropogoneae</taxon>
        <taxon>Tripsacinae</taxon>
        <taxon>Zea</taxon>
    </lineage>
</organism>
<dbReference type="InterPro" id="IPR017930">
    <property type="entry name" value="Myb_dom"/>
</dbReference>
<dbReference type="EMBL" id="NCVQ01000001">
    <property type="protein sequence ID" value="PWZ52903.1"/>
    <property type="molecule type" value="Genomic_DNA"/>
</dbReference>
<feature type="compositionally biased region" description="Low complexity" evidence="6">
    <location>
        <begin position="344"/>
        <end position="377"/>
    </location>
</feature>
<comment type="caution">
    <text evidence="8">The sequence shown here is derived from an EMBL/GenBank/DDBJ whole genome shotgun (WGS) entry which is preliminary data.</text>
</comment>
<evidence type="ECO:0000256" key="5">
    <source>
        <dbReference type="ARBA" id="ARBA00023242"/>
    </source>
</evidence>
<dbReference type="InterPro" id="IPR006447">
    <property type="entry name" value="Myb_dom_plants"/>
</dbReference>
<dbReference type="GO" id="GO:0003677">
    <property type="term" value="F:DNA binding"/>
    <property type="evidence" value="ECO:0007669"/>
    <property type="project" value="UniProtKB-KW"/>
</dbReference>
<sequence length="393" mass="41778">MPGRAHLRNPDPLTVILHPPHPPPPPLSLSFVCSSRLPVADSSLRKRFLVASLACMGLDVGGIGMGLDLGLDLGLFAARSAGGMAAAAKGAPAEIESCIRSLEEERRKIEVFRRELPLCVRLLADVIDELKDEAAKRGGDVEAKADDGDKRKWMSTAQLWLDSDAKSDESDKEQLSEITSPEPKLLGGAPMPIRAVAAVPPLPPPFFRREDSSAGSGLSLVPPAAKPPIPPMSASDNASGRFCATMPPSGSGANLHSQAQQQARKARRCWSPELHRLFVAALHQLGGPQVATPKQIREVMKVDGLTNDEVKSHLQKYRLHNRRSPGVVAPVSQSVMLAGGLWAPPHQEQSSSQSGSPQGPLQFSGSGVAATVGGDSSSSDEDDKSEGYSRKYV</sequence>
<keyword evidence="5" id="KW-0539">Nucleus</keyword>
<dbReference type="InterPro" id="IPR009057">
    <property type="entry name" value="Homeodomain-like_sf"/>
</dbReference>
<keyword evidence="4" id="KW-0804">Transcription</keyword>
<evidence type="ECO:0000313" key="8">
    <source>
        <dbReference type="EMBL" id="PWZ52903.1"/>
    </source>
</evidence>